<dbReference type="InterPro" id="IPR041622">
    <property type="entry name" value="SLATT_fungi"/>
</dbReference>
<dbReference type="PANTHER" id="PTHR38793:SF3">
    <property type="entry name" value="SMODS AND SLOG-ASSOCIATING 2TM EFFECTOR DOMAIN-CONTAINING PROTEIN"/>
    <property type="match status" value="1"/>
</dbReference>
<keyword evidence="2" id="KW-0472">Membrane</keyword>
<accession>A0A4S9CHD5</accession>
<feature type="compositionally biased region" description="Basic and acidic residues" evidence="1">
    <location>
        <begin position="439"/>
        <end position="449"/>
    </location>
</feature>
<feature type="compositionally biased region" description="Basic and acidic residues" evidence="1">
    <location>
        <begin position="314"/>
        <end position="326"/>
    </location>
</feature>
<feature type="compositionally biased region" description="Basic and acidic residues" evidence="1">
    <location>
        <begin position="1"/>
        <end position="12"/>
    </location>
</feature>
<sequence length="449" mass="51096">MSDQTHAEEGRAHGSYSTRGGSSTKPLHSQDDEKGTKHQPRNWRNFFDGDAEYNPNQEFVYPPPPERKSELQAFQNLVGIHFLREGGGLLYPAHQKVLGQQRPVSAMTDIFFASKAAHERFRNRGLYNRCLAQDQKNRVMYGLSNYVITFLYLLQILIAAAITGLSATQTGETALTVLGAINTVLAGVLAGVLAWLNGQGMPTRFRRARDQYREVVKAIEAAERTFAEINYREWEGDSRPDPFAVRDRLEQLYEDARADQESNYPDTQEGPNKNQMENTKRVMEDQIRQHQTEKNQQADELKRLQKEIQSSTDWSKEREDAIQRDFDEKEAQLRDVLAREREKVEKATEAIRNLRPEILGRLKESMTRRGGPTSAQDQTDTTTSEVADMDEKSTPTTRGQAAPPSPSMPEKVHIAPTSLSSPSLQASRESHLQILNRRRREEEARKAEE</sequence>
<dbReference type="PANTHER" id="PTHR38793">
    <property type="entry name" value="SLATT_FUNGAL DOMAIN-CONTAINING PROTEIN-RELATED"/>
    <property type="match status" value="1"/>
</dbReference>
<gene>
    <name evidence="4" type="ORF">D6D13_06603</name>
</gene>
<feature type="region of interest" description="Disordered" evidence="1">
    <location>
        <begin position="255"/>
        <end position="278"/>
    </location>
</feature>
<dbReference type="AlphaFoldDB" id="A0A4S9CHD5"/>
<evidence type="ECO:0000259" key="3">
    <source>
        <dbReference type="Pfam" id="PF18142"/>
    </source>
</evidence>
<protein>
    <recommendedName>
        <fullName evidence="3">SMODS and SLOG-associating 2TM effector domain-containing protein</fullName>
    </recommendedName>
</protein>
<evidence type="ECO:0000313" key="4">
    <source>
        <dbReference type="EMBL" id="THX06415.1"/>
    </source>
</evidence>
<dbReference type="EMBL" id="QZAS01000023">
    <property type="protein sequence ID" value="THX06415.1"/>
    <property type="molecule type" value="Genomic_DNA"/>
</dbReference>
<keyword evidence="2" id="KW-0812">Transmembrane</keyword>
<feature type="region of interest" description="Disordered" evidence="1">
    <location>
        <begin position="1"/>
        <end position="57"/>
    </location>
</feature>
<reference evidence="4" key="1">
    <citation type="submission" date="2018-10" db="EMBL/GenBank/DDBJ databases">
        <title>Fifty Aureobasidium pullulans genomes reveal a recombining polyextremotolerant generalist.</title>
        <authorList>
            <person name="Gostincar C."/>
            <person name="Turk M."/>
            <person name="Zajc J."/>
            <person name="Gunde-Cimerman N."/>
        </authorList>
    </citation>
    <scope>NUCLEOTIDE SEQUENCE [LARGE SCALE GENOMIC DNA]</scope>
    <source>
        <strain evidence="4">EXF-10085</strain>
    </source>
</reference>
<feature type="region of interest" description="Disordered" evidence="1">
    <location>
        <begin position="362"/>
        <end position="449"/>
    </location>
</feature>
<feature type="compositionally biased region" description="Polar residues" evidence="1">
    <location>
        <begin position="261"/>
        <end position="277"/>
    </location>
</feature>
<organism evidence="4">
    <name type="scientific">Aureobasidium pullulans</name>
    <name type="common">Black yeast</name>
    <name type="synonym">Pullularia pullulans</name>
    <dbReference type="NCBI Taxonomy" id="5580"/>
    <lineage>
        <taxon>Eukaryota</taxon>
        <taxon>Fungi</taxon>
        <taxon>Dikarya</taxon>
        <taxon>Ascomycota</taxon>
        <taxon>Pezizomycotina</taxon>
        <taxon>Dothideomycetes</taxon>
        <taxon>Dothideomycetidae</taxon>
        <taxon>Dothideales</taxon>
        <taxon>Saccotheciaceae</taxon>
        <taxon>Aureobasidium</taxon>
    </lineage>
</organism>
<comment type="caution">
    <text evidence="4">The sequence shown here is derived from an EMBL/GenBank/DDBJ whole genome shotgun (WGS) entry which is preliminary data.</text>
</comment>
<evidence type="ECO:0000256" key="2">
    <source>
        <dbReference type="SAM" id="Phobius"/>
    </source>
</evidence>
<feature type="transmembrane region" description="Helical" evidence="2">
    <location>
        <begin position="146"/>
        <end position="167"/>
    </location>
</feature>
<feature type="transmembrane region" description="Helical" evidence="2">
    <location>
        <begin position="173"/>
        <end position="196"/>
    </location>
</feature>
<keyword evidence="2" id="KW-1133">Transmembrane helix</keyword>
<feature type="region of interest" description="Disordered" evidence="1">
    <location>
        <begin position="306"/>
        <end position="326"/>
    </location>
</feature>
<feature type="compositionally biased region" description="Polar residues" evidence="1">
    <location>
        <begin position="15"/>
        <end position="27"/>
    </location>
</feature>
<dbReference type="Pfam" id="PF18142">
    <property type="entry name" value="SLATT_fungal"/>
    <property type="match status" value="1"/>
</dbReference>
<dbReference type="NCBIfam" id="NF033635">
    <property type="entry name" value="SLATT_fungal"/>
    <property type="match status" value="1"/>
</dbReference>
<feature type="domain" description="SMODS and SLOG-associating 2TM effector" evidence="3">
    <location>
        <begin position="130"/>
        <end position="259"/>
    </location>
</feature>
<name>A0A4S9CHD5_AURPU</name>
<feature type="compositionally biased region" description="Low complexity" evidence="1">
    <location>
        <begin position="373"/>
        <end position="384"/>
    </location>
</feature>
<evidence type="ECO:0000256" key="1">
    <source>
        <dbReference type="SAM" id="MobiDB-lite"/>
    </source>
</evidence>
<proteinExistence type="predicted"/>
<feature type="compositionally biased region" description="Polar residues" evidence="1">
    <location>
        <begin position="417"/>
        <end position="427"/>
    </location>
</feature>